<dbReference type="EMBL" id="AP017372">
    <property type="protein sequence ID" value="BAU57435.1"/>
    <property type="molecule type" value="Genomic_DNA"/>
</dbReference>
<evidence type="ECO:0000256" key="4">
    <source>
        <dbReference type="ARBA" id="ARBA00022741"/>
    </source>
</evidence>
<dbReference type="NCBIfam" id="NF008121">
    <property type="entry name" value="PRK10869.1"/>
    <property type="match status" value="1"/>
</dbReference>
<keyword evidence="5 9" id="KW-0227">DNA damage</keyword>
<evidence type="ECO:0000256" key="3">
    <source>
        <dbReference type="ARBA" id="ARBA00021315"/>
    </source>
</evidence>
<evidence type="ECO:0000256" key="8">
    <source>
        <dbReference type="ARBA" id="ARBA00033408"/>
    </source>
</evidence>
<dbReference type="NCBIfam" id="TIGR00634">
    <property type="entry name" value="recN"/>
    <property type="match status" value="1"/>
</dbReference>
<evidence type="ECO:0000256" key="5">
    <source>
        <dbReference type="ARBA" id="ARBA00022763"/>
    </source>
</evidence>
<evidence type="ECO:0000256" key="2">
    <source>
        <dbReference type="ARBA" id="ARBA00009441"/>
    </source>
</evidence>
<dbReference type="GO" id="GO:0043590">
    <property type="term" value="C:bacterial nucleoid"/>
    <property type="evidence" value="ECO:0007669"/>
    <property type="project" value="TreeGrafter"/>
</dbReference>
<keyword evidence="13" id="KW-1185">Reference proteome</keyword>
<dbReference type="RefSeq" id="WP_096408451.1">
    <property type="nucleotide sequence ID" value="NZ_AP017372.2"/>
</dbReference>
<dbReference type="InterPro" id="IPR004604">
    <property type="entry name" value="DNA_recomb/repair_RecN"/>
</dbReference>
<dbReference type="PANTHER" id="PTHR11059">
    <property type="entry name" value="DNA REPAIR PROTEIN RECN"/>
    <property type="match status" value="1"/>
</dbReference>
<dbReference type="CDD" id="cd03241">
    <property type="entry name" value="ABC_RecN"/>
    <property type="match status" value="2"/>
</dbReference>
<dbReference type="KEGG" id="hhk:HH1059_07450"/>
<evidence type="ECO:0000256" key="7">
    <source>
        <dbReference type="ARBA" id="ARBA00023204"/>
    </source>
</evidence>
<dbReference type="GO" id="GO:0009432">
    <property type="term" value="P:SOS response"/>
    <property type="evidence" value="ECO:0007669"/>
    <property type="project" value="UniProtKB-ARBA"/>
</dbReference>
<keyword evidence="10" id="KW-0175">Coiled coil</keyword>
<evidence type="ECO:0000256" key="6">
    <source>
        <dbReference type="ARBA" id="ARBA00022840"/>
    </source>
</evidence>
<feature type="coiled-coil region" evidence="10">
    <location>
        <begin position="212"/>
        <end position="239"/>
    </location>
</feature>
<dbReference type="SUPFAM" id="SSF52540">
    <property type="entry name" value="P-loop containing nucleoside triphosphate hydrolases"/>
    <property type="match status" value="1"/>
</dbReference>
<evidence type="ECO:0000256" key="10">
    <source>
        <dbReference type="SAM" id="Coils"/>
    </source>
</evidence>
<dbReference type="PANTHER" id="PTHR11059:SF0">
    <property type="entry name" value="DNA REPAIR PROTEIN RECN"/>
    <property type="match status" value="1"/>
</dbReference>
<protein>
    <recommendedName>
        <fullName evidence="3 9">DNA repair protein RecN</fullName>
    </recommendedName>
    <alternativeName>
        <fullName evidence="8 9">Recombination protein N</fullName>
    </alternativeName>
</protein>
<dbReference type="PIRSF" id="PIRSF003128">
    <property type="entry name" value="RecN"/>
    <property type="match status" value="1"/>
</dbReference>
<dbReference type="AlphaFoldDB" id="A0A0X8X8B0"/>
<comment type="function">
    <text evidence="1 9">May be involved in recombinational repair of damaged DNA.</text>
</comment>
<dbReference type="FunFam" id="3.40.50.300:FF:000319">
    <property type="entry name" value="DNA repair protein RecN"/>
    <property type="match status" value="1"/>
</dbReference>
<dbReference type="OrthoDB" id="9806954at2"/>
<keyword evidence="7 9" id="KW-0234">DNA repair</keyword>
<keyword evidence="6" id="KW-0067">ATP-binding</keyword>
<reference evidence="12" key="1">
    <citation type="submission" date="2016-02" db="EMBL/GenBank/DDBJ databases">
        <title>Halorhodospira halochloris DSM-1059 complete genome, version 2.</title>
        <authorList>
            <person name="Tsukatani Y."/>
        </authorList>
    </citation>
    <scope>NUCLEOTIDE SEQUENCE</scope>
    <source>
        <strain evidence="12">DSM 1059</strain>
    </source>
</reference>
<comment type="similarity">
    <text evidence="2 9">Belongs to the RecN family.</text>
</comment>
<accession>A0A0X8X8B0</accession>
<feature type="coiled-coil region" evidence="10">
    <location>
        <begin position="161"/>
        <end position="188"/>
    </location>
</feature>
<dbReference type="GO" id="GO:0005524">
    <property type="term" value="F:ATP binding"/>
    <property type="evidence" value="ECO:0007669"/>
    <property type="project" value="UniProtKB-KW"/>
</dbReference>
<name>A0A0X8X8B0_HALHR</name>
<evidence type="ECO:0000256" key="1">
    <source>
        <dbReference type="ARBA" id="ARBA00003618"/>
    </source>
</evidence>
<gene>
    <name evidence="12" type="primary">recN</name>
    <name evidence="12" type="ORF">HH1059_07450</name>
</gene>
<organism evidence="12 13">
    <name type="scientific">Halorhodospira halochloris</name>
    <name type="common">Ectothiorhodospira halochloris</name>
    <dbReference type="NCBI Taxonomy" id="1052"/>
    <lineage>
        <taxon>Bacteria</taxon>
        <taxon>Pseudomonadati</taxon>
        <taxon>Pseudomonadota</taxon>
        <taxon>Gammaproteobacteria</taxon>
        <taxon>Chromatiales</taxon>
        <taxon>Ectothiorhodospiraceae</taxon>
        <taxon>Halorhodospira</taxon>
    </lineage>
</organism>
<evidence type="ECO:0000256" key="9">
    <source>
        <dbReference type="PIRNR" id="PIRNR003128"/>
    </source>
</evidence>
<dbReference type="InterPro" id="IPR027417">
    <property type="entry name" value="P-loop_NTPase"/>
</dbReference>
<dbReference type="Gene3D" id="3.40.50.300">
    <property type="entry name" value="P-loop containing nucleotide triphosphate hydrolases"/>
    <property type="match status" value="2"/>
</dbReference>
<evidence type="ECO:0000313" key="13">
    <source>
        <dbReference type="Proteomes" id="UP000218890"/>
    </source>
</evidence>
<dbReference type="FunFam" id="3.40.50.300:FF:000356">
    <property type="entry name" value="DNA repair protein RecN"/>
    <property type="match status" value="1"/>
</dbReference>
<proteinExistence type="inferred from homology"/>
<feature type="domain" description="RecF/RecN/SMC N-terminal" evidence="11">
    <location>
        <begin position="1"/>
        <end position="515"/>
    </location>
</feature>
<dbReference type="Pfam" id="PF02463">
    <property type="entry name" value="SMC_N"/>
    <property type="match status" value="1"/>
</dbReference>
<sequence>MLREIHIRNFTIVEELDLELGAGMNVLTGETGAGKSILLDAIGLCLGDRATADVIRPGSEKAEITAIFDPPSDSGLSAWLTEQELTAEDELIIRRVIQKSGRSRGYINGVPVGLQMLRSLGEHLIDIHGQHAHQSLLRANAQRALLDGFANTHQRLPVDQIAELYRQLKAIDRELDELSSSEQNYEDRLALLRYQVEELDSVVPGEQGIAEVENEHRRLAHAEELLRQAHSQLDNLGDDEQSAQALIGRALRELEEQRGIDPSLNEACELFETALTYLQEGCQALRSFTDTLEPDPQRLSELDQKISDLRDLARKHRVEVDELPETLSRLQNDLYQLENAEQRIAELRQQRDEVLENYRQAAAELSALRQHYATTLAAEVGELLGELGMAGAELIVAVEHNPEGYPTAHGLDHVELKVRTNPGHPPGPLAKVASGGELSRLGLALQVATVSGSSSVPTLIFDEADTGIGGAVAEVVGRLLRTLGQRYQVLCVTHLPQVASQASHHFNVAKAQDGQATSASVTQLDDDGRIEELARMLGGLQISDHERGAAREMLQRGTDRRL</sequence>
<dbReference type="Proteomes" id="UP000218890">
    <property type="component" value="Chromosome"/>
</dbReference>
<dbReference type="InterPro" id="IPR003395">
    <property type="entry name" value="RecF/RecN/SMC_N"/>
</dbReference>
<keyword evidence="4" id="KW-0547">Nucleotide-binding</keyword>
<dbReference type="GO" id="GO:0006310">
    <property type="term" value="P:DNA recombination"/>
    <property type="evidence" value="ECO:0007669"/>
    <property type="project" value="InterPro"/>
</dbReference>
<evidence type="ECO:0000259" key="11">
    <source>
        <dbReference type="Pfam" id="PF02463"/>
    </source>
</evidence>
<dbReference type="GO" id="GO:0006281">
    <property type="term" value="P:DNA repair"/>
    <property type="evidence" value="ECO:0007669"/>
    <property type="project" value="UniProtKB-KW"/>
</dbReference>
<feature type="coiled-coil region" evidence="10">
    <location>
        <begin position="299"/>
        <end position="371"/>
    </location>
</feature>
<evidence type="ECO:0000313" key="12">
    <source>
        <dbReference type="EMBL" id="BAU57435.1"/>
    </source>
</evidence>